<gene>
    <name evidence="1" type="ORF">BTO10_18455</name>
</gene>
<dbReference type="EMBL" id="MSCI01000002">
    <property type="protein sequence ID" value="PQJ61297.1"/>
    <property type="molecule type" value="Genomic_DNA"/>
</dbReference>
<sequence>MKSKSSKCRLFQYSNIKKAVSDRDLRLPIFRGDTKQDLFKDSAAKRSKFYSEGILAKFIL</sequence>
<proteinExistence type="predicted"/>
<organism evidence="1 2">
    <name type="scientific">Vibrio chagasii</name>
    <dbReference type="NCBI Taxonomy" id="170679"/>
    <lineage>
        <taxon>Bacteria</taxon>
        <taxon>Pseudomonadati</taxon>
        <taxon>Pseudomonadota</taxon>
        <taxon>Gammaproteobacteria</taxon>
        <taxon>Vibrionales</taxon>
        <taxon>Vibrionaceae</taxon>
        <taxon>Vibrio</taxon>
    </lineage>
</organism>
<reference evidence="1 2" key="1">
    <citation type="submission" date="2016-12" db="EMBL/GenBank/DDBJ databases">
        <title>Diversity of luminous bacteria.</title>
        <authorList>
            <person name="Yoshizawa S."/>
            <person name="Kogure K."/>
        </authorList>
    </citation>
    <scope>NUCLEOTIDE SEQUENCE [LARGE SCALE GENOMIC DNA]</scope>
    <source>
        <strain evidence="1 2">LC2-408</strain>
    </source>
</reference>
<dbReference type="Proteomes" id="UP000238707">
    <property type="component" value="Unassembled WGS sequence"/>
</dbReference>
<dbReference type="AlphaFoldDB" id="A0A2S7VGK4"/>
<name>A0A2S7VGK4_9VIBR</name>
<evidence type="ECO:0000313" key="1">
    <source>
        <dbReference type="EMBL" id="PQJ61297.1"/>
    </source>
</evidence>
<protein>
    <submittedName>
        <fullName evidence="1">Uncharacterized protein</fullName>
    </submittedName>
</protein>
<accession>A0A2S7VGK4</accession>
<comment type="caution">
    <text evidence="1">The sequence shown here is derived from an EMBL/GenBank/DDBJ whole genome shotgun (WGS) entry which is preliminary data.</text>
</comment>
<keyword evidence="2" id="KW-1185">Reference proteome</keyword>
<evidence type="ECO:0000313" key="2">
    <source>
        <dbReference type="Proteomes" id="UP000238707"/>
    </source>
</evidence>